<keyword evidence="11 13" id="KW-0739">Sodium transport</keyword>
<feature type="compositionally biased region" description="Basic and acidic residues" evidence="14">
    <location>
        <begin position="11"/>
        <end position="27"/>
    </location>
</feature>
<comment type="subcellular location">
    <subcellularLocation>
        <location evidence="1">Membrane</location>
        <topology evidence="1">Multi-pass membrane protein</topology>
    </subcellularLocation>
</comment>
<evidence type="ECO:0000256" key="11">
    <source>
        <dbReference type="ARBA" id="ARBA00023201"/>
    </source>
</evidence>
<evidence type="ECO:0000256" key="3">
    <source>
        <dbReference type="ARBA" id="ARBA00022448"/>
    </source>
</evidence>
<keyword evidence="7" id="KW-0915">Sodium</keyword>
<evidence type="ECO:0000256" key="15">
    <source>
        <dbReference type="SAM" id="Phobius"/>
    </source>
</evidence>
<feature type="region of interest" description="Disordered" evidence="14">
    <location>
        <begin position="1"/>
        <end position="30"/>
    </location>
</feature>
<keyword evidence="4 13" id="KW-0894">Sodium channel</keyword>
<evidence type="ECO:0000256" key="8">
    <source>
        <dbReference type="ARBA" id="ARBA00023065"/>
    </source>
</evidence>
<proteinExistence type="inferred from homology"/>
<keyword evidence="5 13" id="KW-0812">Transmembrane</keyword>
<dbReference type="EMBL" id="BTSY01000001">
    <property type="protein sequence ID" value="GMT10937.1"/>
    <property type="molecule type" value="Genomic_DNA"/>
</dbReference>
<sequence length="120" mass="13874">MVLTGDGDTVSTRRDGSHETEKQDGPKRYPCQGFRREWRIFHKITAMHGVKRAWETKGCCPKIMWNIVLILCFIGMVVLIVFNIKDYINDNGSTQVVHQMEHNGMGFPKVTFCNYHSIKK</sequence>
<evidence type="ECO:0000256" key="9">
    <source>
        <dbReference type="ARBA" id="ARBA00023136"/>
    </source>
</evidence>
<dbReference type="Pfam" id="PF00858">
    <property type="entry name" value="ASC"/>
    <property type="match status" value="1"/>
</dbReference>
<feature type="non-terminal residue" evidence="16">
    <location>
        <position position="120"/>
    </location>
</feature>
<keyword evidence="3 13" id="KW-0813">Transport</keyword>
<dbReference type="AlphaFoldDB" id="A0AAV5UWG3"/>
<gene>
    <name evidence="16" type="ORF">PFISCL1PPCAC_2234</name>
</gene>
<evidence type="ECO:0000256" key="6">
    <source>
        <dbReference type="ARBA" id="ARBA00022989"/>
    </source>
</evidence>
<evidence type="ECO:0000313" key="16">
    <source>
        <dbReference type="EMBL" id="GMT10937.1"/>
    </source>
</evidence>
<evidence type="ECO:0000313" key="17">
    <source>
        <dbReference type="Proteomes" id="UP001432322"/>
    </source>
</evidence>
<dbReference type="GO" id="GO:0016020">
    <property type="term" value="C:membrane"/>
    <property type="evidence" value="ECO:0007669"/>
    <property type="project" value="UniProtKB-SubCell"/>
</dbReference>
<evidence type="ECO:0000256" key="13">
    <source>
        <dbReference type="RuleBase" id="RU000679"/>
    </source>
</evidence>
<protein>
    <submittedName>
        <fullName evidence="16">Uncharacterized protein</fullName>
    </submittedName>
</protein>
<keyword evidence="6 15" id="KW-1133">Transmembrane helix</keyword>
<keyword evidence="12 13" id="KW-0407">Ion channel</keyword>
<evidence type="ECO:0000256" key="7">
    <source>
        <dbReference type="ARBA" id="ARBA00023053"/>
    </source>
</evidence>
<evidence type="ECO:0000256" key="4">
    <source>
        <dbReference type="ARBA" id="ARBA00022461"/>
    </source>
</evidence>
<keyword evidence="8 13" id="KW-0406">Ion transport</keyword>
<dbReference type="InterPro" id="IPR001873">
    <property type="entry name" value="ENaC"/>
</dbReference>
<keyword evidence="17" id="KW-1185">Reference proteome</keyword>
<keyword evidence="10" id="KW-0325">Glycoprotein</keyword>
<reference evidence="16" key="1">
    <citation type="submission" date="2023-10" db="EMBL/GenBank/DDBJ databases">
        <title>Genome assembly of Pristionchus species.</title>
        <authorList>
            <person name="Yoshida K."/>
            <person name="Sommer R.J."/>
        </authorList>
    </citation>
    <scope>NUCLEOTIDE SEQUENCE</scope>
    <source>
        <strain evidence="16">RS5133</strain>
    </source>
</reference>
<accession>A0AAV5UWG3</accession>
<evidence type="ECO:0000256" key="10">
    <source>
        <dbReference type="ARBA" id="ARBA00023180"/>
    </source>
</evidence>
<feature type="transmembrane region" description="Helical" evidence="15">
    <location>
        <begin position="63"/>
        <end position="84"/>
    </location>
</feature>
<evidence type="ECO:0000256" key="12">
    <source>
        <dbReference type="ARBA" id="ARBA00023303"/>
    </source>
</evidence>
<dbReference type="GO" id="GO:0005272">
    <property type="term" value="F:sodium channel activity"/>
    <property type="evidence" value="ECO:0007669"/>
    <property type="project" value="UniProtKB-KW"/>
</dbReference>
<evidence type="ECO:0000256" key="2">
    <source>
        <dbReference type="ARBA" id="ARBA00007193"/>
    </source>
</evidence>
<organism evidence="16 17">
    <name type="scientific">Pristionchus fissidentatus</name>
    <dbReference type="NCBI Taxonomy" id="1538716"/>
    <lineage>
        <taxon>Eukaryota</taxon>
        <taxon>Metazoa</taxon>
        <taxon>Ecdysozoa</taxon>
        <taxon>Nematoda</taxon>
        <taxon>Chromadorea</taxon>
        <taxon>Rhabditida</taxon>
        <taxon>Rhabditina</taxon>
        <taxon>Diplogasteromorpha</taxon>
        <taxon>Diplogasteroidea</taxon>
        <taxon>Neodiplogasteridae</taxon>
        <taxon>Pristionchus</taxon>
    </lineage>
</organism>
<comment type="caution">
    <text evidence="16">The sequence shown here is derived from an EMBL/GenBank/DDBJ whole genome shotgun (WGS) entry which is preliminary data.</text>
</comment>
<evidence type="ECO:0000256" key="14">
    <source>
        <dbReference type="SAM" id="MobiDB-lite"/>
    </source>
</evidence>
<keyword evidence="9 15" id="KW-0472">Membrane</keyword>
<comment type="similarity">
    <text evidence="2 13">Belongs to the amiloride-sensitive sodium channel (TC 1.A.6) family.</text>
</comment>
<dbReference type="Proteomes" id="UP001432322">
    <property type="component" value="Unassembled WGS sequence"/>
</dbReference>
<evidence type="ECO:0000256" key="5">
    <source>
        <dbReference type="ARBA" id="ARBA00022692"/>
    </source>
</evidence>
<name>A0AAV5UWG3_9BILA</name>
<evidence type="ECO:0000256" key="1">
    <source>
        <dbReference type="ARBA" id="ARBA00004141"/>
    </source>
</evidence>